<dbReference type="Gene3D" id="3.30.530.20">
    <property type="match status" value="1"/>
</dbReference>
<dbReference type="RefSeq" id="WP_210154310.1">
    <property type="nucleotide sequence ID" value="NZ_JAFCNB010000002.1"/>
</dbReference>
<keyword evidence="5" id="KW-1185">Reference proteome</keyword>
<evidence type="ECO:0000259" key="3">
    <source>
        <dbReference type="Pfam" id="PF08327"/>
    </source>
</evidence>
<dbReference type="AlphaFoldDB" id="A0A940WK47"/>
<name>A0A940WK47_9ACTN</name>
<gene>
    <name evidence="4" type="ORF">JOL79_04130</name>
</gene>
<dbReference type="Proteomes" id="UP000674234">
    <property type="component" value="Unassembled WGS sequence"/>
</dbReference>
<sequence length="171" mass="18947">MSAVRDSAADSTAIFVRRRLDCGFDEIWRAVTSPESISVWFTPCHLGPGGRYSLRFTEDSGESYFKYATVLGCARHATHGEYRFLLQDEGYRDSMVEVRVIADGGAGSTLELRHLHPPPELVDGYTRGWADYLDALRRHLAETAPPPSPASSPERAPSPVQAPESRARSPR</sequence>
<dbReference type="InterPro" id="IPR013538">
    <property type="entry name" value="ASHA1/2-like_C"/>
</dbReference>
<dbReference type="EMBL" id="JAFCNB010000002">
    <property type="protein sequence ID" value="MBP2702990.1"/>
    <property type="molecule type" value="Genomic_DNA"/>
</dbReference>
<proteinExistence type="inferred from homology"/>
<dbReference type="InterPro" id="IPR023393">
    <property type="entry name" value="START-like_dom_sf"/>
</dbReference>
<feature type="domain" description="Activator of Hsp90 ATPase homologue 1/2-like C-terminal" evidence="3">
    <location>
        <begin position="25"/>
        <end position="140"/>
    </location>
</feature>
<dbReference type="SUPFAM" id="SSF55961">
    <property type="entry name" value="Bet v1-like"/>
    <property type="match status" value="1"/>
</dbReference>
<evidence type="ECO:0000256" key="1">
    <source>
        <dbReference type="ARBA" id="ARBA00006817"/>
    </source>
</evidence>
<evidence type="ECO:0000313" key="5">
    <source>
        <dbReference type="Proteomes" id="UP000674234"/>
    </source>
</evidence>
<reference evidence="4" key="1">
    <citation type="submission" date="2021-02" db="EMBL/GenBank/DDBJ databases">
        <title>Draft genome sequence of Microbispora sp. RL4-1S isolated from rice leaves in Thailand.</title>
        <authorList>
            <person name="Muangham S."/>
            <person name="Duangmal K."/>
        </authorList>
    </citation>
    <scope>NUCLEOTIDE SEQUENCE</scope>
    <source>
        <strain evidence="4">RL4-1S</strain>
    </source>
</reference>
<organism evidence="4 5">
    <name type="scientific">Microbispora oryzae</name>
    <dbReference type="NCBI Taxonomy" id="2806554"/>
    <lineage>
        <taxon>Bacteria</taxon>
        <taxon>Bacillati</taxon>
        <taxon>Actinomycetota</taxon>
        <taxon>Actinomycetes</taxon>
        <taxon>Streptosporangiales</taxon>
        <taxon>Streptosporangiaceae</taxon>
        <taxon>Microbispora</taxon>
    </lineage>
</organism>
<evidence type="ECO:0000313" key="4">
    <source>
        <dbReference type="EMBL" id="MBP2702990.1"/>
    </source>
</evidence>
<accession>A0A940WK47</accession>
<protein>
    <submittedName>
        <fullName evidence="4">SRPBCC domain-containing protein</fullName>
    </submittedName>
</protein>
<dbReference type="Pfam" id="PF08327">
    <property type="entry name" value="AHSA1"/>
    <property type="match status" value="1"/>
</dbReference>
<evidence type="ECO:0000256" key="2">
    <source>
        <dbReference type="SAM" id="MobiDB-lite"/>
    </source>
</evidence>
<comment type="caution">
    <text evidence="4">The sequence shown here is derived from an EMBL/GenBank/DDBJ whole genome shotgun (WGS) entry which is preliminary data.</text>
</comment>
<comment type="similarity">
    <text evidence="1">Belongs to the AHA1 family.</text>
</comment>
<feature type="region of interest" description="Disordered" evidence="2">
    <location>
        <begin position="140"/>
        <end position="171"/>
    </location>
</feature>